<dbReference type="EMBL" id="JANPWB010000013">
    <property type="protein sequence ID" value="KAJ1110970.1"/>
    <property type="molecule type" value="Genomic_DNA"/>
</dbReference>
<dbReference type="AlphaFoldDB" id="A0AAV7N4L2"/>
<sequence>MKHRLIMLDLRNSVVIPTVRQETGLVRCIFEFCGYELPNSLKWALRYKRAIVYTPARKRALIAFVPLLFSRMKILCFFAGVEWGQAVLDKPRLVDAFYMAYYANEDEQYDELQEMPAEHQLEERLVEASGHHV</sequence>
<keyword evidence="2" id="KW-1185">Reference proteome</keyword>
<gene>
    <name evidence="1" type="ORF">NDU88_008316</name>
</gene>
<comment type="caution">
    <text evidence="1">The sequence shown here is derived from an EMBL/GenBank/DDBJ whole genome shotgun (WGS) entry which is preliminary data.</text>
</comment>
<evidence type="ECO:0000313" key="2">
    <source>
        <dbReference type="Proteomes" id="UP001066276"/>
    </source>
</evidence>
<reference evidence="1" key="1">
    <citation type="journal article" date="2022" name="bioRxiv">
        <title>Sequencing and chromosome-scale assembly of the giantPleurodeles waltlgenome.</title>
        <authorList>
            <person name="Brown T."/>
            <person name="Elewa A."/>
            <person name="Iarovenko S."/>
            <person name="Subramanian E."/>
            <person name="Araus A.J."/>
            <person name="Petzold A."/>
            <person name="Susuki M."/>
            <person name="Suzuki K.-i.T."/>
            <person name="Hayashi T."/>
            <person name="Toyoda A."/>
            <person name="Oliveira C."/>
            <person name="Osipova E."/>
            <person name="Leigh N.D."/>
            <person name="Simon A."/>
            <person name="Yun M.H."/>
        </authorList>
    </citation>
    <scope>NUCLEOTIDE SEQUENCE</scope>
    <source>
        <strain evidence="1">20211129_DDA</strain>
        <tissue evidence="1">Liver</tissue>
    </source>
</reference>
<protein>
    <submittedName>
        <fullName evidence="1">Uncharacterized protein</fullName>
    </submittedName>
</protein>
<name>A0AAV7N4L2_PLEWA</name>
<proteinExistence type="predicted"/>
<accession>A0AAV7N4L2</accession>
<dbReference type="Proteomes" id="UP001066276">
    <property type="component" value="Chromosome 9"/>
</dbReference>
<organism evidence="1 2">
    <name type="scientific">Pleurodeles waltl</name>
    <name type="common">Iberian ribbed newt</name>
    <dbReference type="NCBI Taxonomy" id="8319"/>
    <lineage>
        <taxon>Eukaryota</taxon>
        <taxon>Metazoa</taxon>
        <taxon>Chordata</taxon>
        <taxon>Craniata</taxon>
        <taxon>Vertebrata</taxon>
        <taxon>Euteleostomi</taxon>
        <taxon>Amphibia</taxon>
        <taxon>Batrachia</taxon>
        <taxon>Caudata</taxon>
        <taxon>Salamandroidea</taxon>
        <taxon>Salamandridae</taxon>
        <taxon>Pleurodelinae</taxon>
        <taxon>Pleurodeles</taxon>
    </lineage>
</organism>
<evidence type="ECO:0000313" key="1">
    <source>
        <dbReference type="EMBL" id="KAJ1110970.1"/>
    </source>
</evidence>